<gene>
    <name evidence="2" type="ORF">BLNAU_20222</name>
</gene>
<reference evidence="2 3" key="1">
    <citation type="journal article" date="2022" name="bioRxiv">
        <title>Genomics of Preaxostyla Flagellates Illuminates Evolutionary Transitions and the Path Towards Mitochondrial Loss.</title>
        <authorList>
            <person name="Novak L.V.F."/>
            <person name="Treitli S.C."/>
            <person name="Pyrih J."/>
            <person name="Halakuc P."/>
            <person name="Pipaliya S.V."/>
            <person name="Vacek V."/>
            <person name="Brzon O."/>
            <person name="Soukal P."/>
            <person name="Eme L."/>
            <person name="Dacks J.B."/>
            <person name="Karnkowska A."/>
            <person name="Elias M."/>
            <person name="Hampl V."/>
        </authorList>
    </citation>
    <scope>NUCLEOTIDE SEQUENCE [LARGE SCALE GENOMIC DNA]</scope>
    <source>
        <strain evidence="2">NAU3</strain>
        <tissue evidence="2">Gut</tissue>
    </source>
</reference>
<feature type="compositionally biased region" description="Polar residues" evidence="1">
    <location>
        <begin position="60"/>
        <end position="95"/>
    </location>
</feature>
<organism evidence="2 3">
    <name type="scientific">Blattamonas nauphoetae</name>
    <dbReference type="NCBI Taxonomy" id="2049346"/>
    <lineage>
        <taxon>Eukaryota</taxon>
        <taxon>Metamonada</taxon>
        <taxon>Preaxostyla</taxon>
        <taxon>Oxymonadida</taxon>
        <taxon>Blattamonas</taxon>
    </lineage>
</organism>
<evidence type="ECO:0000313" key="3">
    <source>
        <dbReference type="Proteomes" id="UP001281761"/>
    </source>
</evidence>
<dbReference type="Proteomes" id="UP001281761">
    <property type="component" value="Unassembled WGS sequence"/>
</dbReference>
<name>A0ABQ9WZE4_9EUKA</name>
<evidence type="ECO:0000313" key="2">
    <source>
        <dbReference type="EMBL" id="KAK2944879.1"/>
    </source>
</evidence>
<dbReference type="EMBL" id="JARBJD010000281">
    <property type="protein sequence ID" value="KAK2944879.1"/>
    <property type="molecule type" value="Genomic_DNA"/>
</dbReference>
<feature type="region of interest" description="Disordered" evidence="1">
    <location>
        <begin position="42"/>
        <end position="120"/>
    </location>
</feature>
<proteinExistence type="predicted"/>
<protein>
    <submittedName>
        <fullName evidence="2">Uncharacterized protein</fullName>
    </submittedName>
</protein>
<comment type="caution">
    <text evidence="2">The sequence shown here is derived from an EMBL/GenBank/DDBJ whole genome shotgun (WGS) entry which is preliminary data.</text>
</comment>
<keyword evidence="3" id="KW-1185">Reference proteome</keyword>
<accession>A0ABQ9WZE4</accession>
<sequence length="148" mass="16321">MITIPLANGFNIDRQLELHNSLYSATFDTNVYRTRSKVEMDEMGNDELQTPTLKPDDPTKSSMTLVIPTHTTPNGSFTPAMPTSLQHVPNSSLVEPSQVQTTPPTVQPTSSPTPDTLSVNNQKITRKLPHSQYLRVSPESLVGDDLYA</sequence>
<evidence type="ECO:0000256" key="1">
    <source>
        <dbReference type="SAM" id="MobiDB-lite"/>
    </source>
</evidence>
<feature type="compositionally biased region" description="Low complexity" evidence="1">
    <location>
        <begin position="96"/>
        <end position="114"/>
    </location>
</feature>